<feature type="compositionally biased region" description="Polar residues" evidence="1">
    <location>
        <begin position="47"/>
        <end position="96"/>
    </location>
</feature>
<feature type="region of interest" description="Disordered" evidence="1">
    <location>
        <begin position="249"/>
        <end position="273"/>
    </location>
</feature>
<evidence type="ECO:0000256" key="1">
    <source>
        <dbReference type="SAM" id="MobiDB-lite"/>
    </source>
</evidence>
<dbReference type="Proteomes" id="UP000054563">
    <property type="component" value="Unassembled WGS sequence"/>
</dbReference>
<dbReference type="AlphaFoldDB" id="A0A0J8RVK0"/>
<name>A0A0J8RVK0_COCIT</name>
<reference evidence="3" key="1">
    <citation type="journal article" date="2010" name="Genome Res.">
        <title>Population genomic sequencing of Coccidioides fungi reveals recent hybridization and transposon control.</title>
        <authorList>
            <person name="Neafsey D.E."/>
            <person name="Barker B.M."/>
            <person name="Sharpton T.J."/>
            <person name="Stajich J.E."/>
            <person name="Park D.J."/>
            <person name="Whiston E."/>
            <person name="Hung C.-Y."/>
            <person name="McMahan C."/>
            <person name="White J."/>
            <person name="Sykes S."/>
            <person name="Heiman D."/>
            <person name="Young S."/>
            <person name="Zeng Q."/>
            <person name="Abouelleil A."/>
            <person name="Aftuck L."/>
            <person name="Bessette D."/>
            <person name="Brown A."/>
            <person name="FitzGerald M."/>
            <person name="Lui A."/>
            <person name="Macdonald J.P."/>
            <person name="Priest M."/>
            <person name="Orbach M.J."/>
            <person name="Galgiani J.N."/>
            <person name="Kirkland T.N."/>
            <person name="Cole G.T."/>
            <person name="Birren B.W."/>
            <person name="Henn M.R."/>
            <person name="Taylor J.W."/>
            <person name="Rounsley S.D."/>
        </authorList>
    </citation>
    <scope>NUCLEOTIDE SEQUENCE [LARGE SCALE GENOMIC DNA]</scope>
    <source>
        <strain evidence="3">H538.4</strain>
    </source>
</reference>
<dbReference type="VEuPathDB" id="FungiDB:CIHG_06489"/>
<gene>
    <name evidence="2" type="ORF">CIHG_06489</name>
</gene>
<accession>A0A0J8RVK0</accession>
<sequence length="273" mass="29860">MVNLIAKIRRDLFDVLLIHIQYAYSASNTQMRATAGDPGEKGLLKLSRQSTRPHSVSSALTVENTSHCKPKTRNNQDTSAHTNGISDTVGSDSSGTRYPEGTVLIIPPQPQDYNPQCPRLDMRWKRARKRARGRGARRRARGVANTTAYAPAAPSKKHWMVCLFMSWHYGPRNRGPSEVALRNTVSVLVEFEDAGGEIPSGRTGIPINGIIIQASIRATSWLRRLSINTVSCITGNICLPPLENADLHNAPSQPSRNFGAARAGDNPNDALDS</sequence>
<feature type="region of interest" description="Disordered" evidence="1">
    <location>
        <begin position="32"/>
        <end position="149"/>
    </location>
</feature>
<evidence type="ECO:0000313" key="2">
    <source>
        <dbReference type="EMBL" id="KMU88822.1"/>
    </source>
</evidence>
<protein>
    <submittedName>
        <fullName evidence="2">Uncharacterized protein</fullName>
    </submittedName>
</protein>
<feature type="compositionally biased region" description="Basic residues" evidence="1">
    <location>
        <begin position="125"/>
        <end position="141"/>
    </location>
</feature>
<proteinExistence type="predicted"/>
<evidence type="ECO:0000313" key="3">
    <source>
        <dbReference type="Proteomes" id="UP000054563"/>
    </source>
</evidence>
<dbReference type="EMBL" id="DS017007">
    <property type="protein sequence ID" value="KMU88822.1"/>
    <property type="molecule type" value="Genomic_DNA"/>
</dbReference>
<dbReference type="STRING" id="396776.A0A0J8RVK0"/>
<organism evidence="2 3">
    <name type="scientific">Coccidioides immitis H538.4</name>
    <dbReference type="NCBI Taxonomy" id="396776"/>
    <lineage>
        <taxon>Eukaryota</taxon>
        <taxon>Fungi</taxon>
        <taxon>Dikarya</taxon>
        <taxon>Ascomycota</taxon>
        <taxon>Pezizomycotina</taxon>
        <taxon>Eurotiomycetes</taxon>
        <taxon>Eurotiomycetidae</taxon>
        <taxon>Onygenales</taxon>
        <taxon>Onygenaceae</taxon>
        <taxon>Coccidioides</taxon>
    </lineage>
</organism>